<evidence type="ECO:0000313" key="7">
    <source>
        <dbReference type="EMBL" id="EAP85976.1"/>
    </source>
</evidence>
<feature type="domain" description="OmpA-like" evidence="6">
    <location>
        <begin position="246"/>
        <end position="366"/>
    </location>
</feature>
<organism evidence="7 8">
    <name type="scientific">Croceibacter atlanticus (strain ATCC BAA-628 / JCM 21780 / CIP 108009 / IAM 15332 / KCTC 12090 / HTCC2559)</name>
    <dbReference type="NCBI Taxonomy" id="216432"/>
    <lineage>
        <taxon>Bacteria</taxon>
        <taxon>Pseudomonadati</taxon>
        <taxon>Bacteroidota</taxon>
        <taxon>Flavobacteriia</taxon>
        <taxon>Flavobacteriales</taxon>
        <taxon>Flavobacteriaceae</taxon>
        <taxon>Croceibacter</taxon>
    </lineage>
</organism>
<evidence type="ECO:0000313" key="8">
    <source>
        <dbReference type="Proteomes" id="UP000002297"/>
    </source>
</evidence>
<reference evidence="7 8" key="1">
    <citation type="journal article" date="2010" name="J. Bacteriol.">
        <title>The complete genome sequence of Croceibacter atlanticus HTCC2559T.</title>
        <authorList>
            <person name="Oh H.M."/>
            <person name="Kang I."/>
            <person name="Ferriera S."/>
            <person name="Giovannoni S.J."/>
            <person name="Cho J.C."/>
        </authorList>
    </citation>
    <scope>NUCLEOTIDE SEQUENCE [LARGE SCALE GENOMIC DNA]</scope>
    <source>
        <strain evidence="8">ATCC BAA-628 / HTCC2559 / KCTC 12090</strain>
    </source>
</reference>
<dbReference type="HOGENOM" id="CLU_022069_0_0_10"/>
<keyword evidence="2 4" id="KW-0472">Membrane</keyword>
<name>A3UBH5_CROAH</name>
<dbReference type="PANTHER" id="PTHR30329">
    <property type="entry name" value="STATOR ELEMENT OF FLAGELLAR MOTOR COMPLEX"/>
    <property type="match status" value="1"/>
</dbReference>
<dbReference type="GeneID" id="89453371"/>
<dbReference type="GO" id="GO:0009279">
    <property type="term" value="C:cell outer membrane"/>
    <property type="evidence" value="ECO:0007669"/>
    <property type="project" value="UniProtKB-SubCell"/>
</dbReference>
<protein>
    <recommendedName>
        <fullName evidence="6">OmpA-like domain-containing protein</fullName>
    </recommendedName>
</protein>
<dbReference type="OrthoDB" id="9782229at2"/>
<dbReference type="AlphaFoldDB" id="A3UBH5"/>
<keyword evidence="3" id="KW-0998">Cell outer membrane</keyword>
<dbReference type="PRINTS" id="PR01021">
    <property type="entry name" value="OMPADOMAIN"/>
</dbReference>
<dbReference type="CDD" id="cd07185">
    <property type="entry name" value="OmpA_C-like"/>
    <property type="match status" value="1"/>
</dbReference>
<evidence type="ECO:0000259" key="6">
    <source>
        <dbReference type="PROSITE" id="PS51123"/>
    </source>
</evidence>
<dbReference type="EMBL" id="CP002046">
    <property type="protein sequence ID" value="EAP85976.1"/>
    <property type="molecule type" value="Genomic_DNA"/>
</dbReference>
<dbReference type="InterPro" id="IPR006665">
    <property type="entry name" value="OmpA-like"/>
</dbReference>
<dbReference type="eggNOG" id="COG2885">
    <property type="taxonomic scope" value="Bacteria"/>
</dbReference>
<dbReference type="KEGG" id="cat:CA2559_08086"/>
<evidence type="ECO:0000256" key="2">
    <source>
        <dbReference type="ARBA" id="ARBA00023136"/>
    </source>
</evidence>
<accession>A3UBH5</accession>
<dbReference type="InterPro" id="IPR036737">
    <property type="entry name" value="OmpA-like_sf"/>
</dbReference>
<dbReference type="Pfam" id="PF00691">
    <property type="entry name" value="OmpA"/>
    <property type="match status" value="1"/>
</dbReference>
<comment type="subcellular location">
    <subcellularLocation>
        <location evidence="1">Cell outer membrane</location>
    </subcellularLocation>
</comment>
<keyword evidence="5" id="KW-0732">Signal</keyword>
<dbReference type="Proteomes" id="UP000002297">
    <property type="component" value="Chromosome"/>
</dbReference>
<proteinExistence type="predicted"/>
<evidence type="ECO:0000256" key="5">
    <source>
        <dbReference type="SAM" id="SignalP"/>
    </source>
</evidence>
<gene>
    <name evidence="7" type="ordered locus">CA2559_08086</name>
</gene>
<feature type="signal peptide" evidence="5">
    <location>
        <begin position="1"/>
        <end position="19"/>
    </location>
</feature>
<dbReference type="STRING" id="216432.CA2559_08086"/>
<evidence type="ECO:0000256" key="1">
    <source>
        <dbReference type="ARBA" id="ARBA00004442"/>
    </source>
</evidence>
<dbReference type="InterPro" id="IPR050330">
    <property type="entry name" value="Bact_OuterMem_StrucFunc"/>
</dbReference>
<feature type="chain" id="PRO_5002660460" description="OmpA-like domain-containing protein" evidence="5">
    <location>
        <begin position="20"/>
        <end position="366"/>
    </location>
</feature>
<evidence type="ECO:0000256" key="3">
    <source>
        <dbReference type="ARBA" id="ARBA00023237"/>
    </source>
</evidence>
<sequence>MKKLIFSILAIAVAGFGFAQDLPTNPEPGKCYVRCTTPDIYENQTVQIEVEPAYKKLRVVPAQYETQTERVLVKEASKKLRIIPTVYGTETVTYVKKQSSSVLSINPATFGNSAETIEIKPAYAQWEMSDVPPAECQSNNPEDCRYWCYKGYPAEYQTVAVRTLANDASTSSSPVAEQAGSYTKRVVTEPARVVEEEVPAEYATITKTVLVKDAGTTEETVAAKYKTVTKEVLKQKGGLTTWAEVDCKLLEYTDLNIVWNLGSASLTNAAKAEIDAKLLPVMQQGVSVEIASHTDSRGTASSNQALSERRAQAVTNYLISKGINSSKITSNGYGESKLRNRCADGVSCTEREHTLNRRTQFRVIEN</sequence>
<dbReference type="InterPro" id="IPR006664">
    <property type="entry name" value="OMP_bac"/>
</dbReference>
<evidence type="ECO:0000256" key="4">
    <source>
        <dbReference type="PROSITE-ProRule" id="PRU00473"/>
    </source>
</evidence>
<dbReference type="Gene3D" id="3.30.1330.60">
    <property type="entry name" value="OmpA-like domain"/>
    <property type="match status" value="1"/>
</dbReference>
<dbReference type="PANTHER" id="PTHR30329:SF21">
    <property type="entry name" value="LIPOPROTEIN YIAD-RELATED"/>
    <property type="match status" value="1"/>
</dbReference>
<dbReference type="PROSITE" id="PS51123">
    <property type="entry name" value="OMPA_2"/>
    <property type="match status" value="1"/>
</dbReference>
<keyword evidence="8" id="KW-1185">Reference proteome</keyword>
<dbReference type="SUPFAM" id="SSF103088">
    <property type="entry name" value="OmpA-like"/>
    <property type="match status" value="1"/>
</dbReference>
<dbReference type="RefSeq" id="WP_013187362.1">
    <property type="nucleotide sequence ID" value="NC_014230.1"/>
</dbReference>